<feature type="transmembrane region" description="Helical" evidence="24">
    <location>
        <begin position="194"/>
        <end position="216"/>
    </location>
</feature>
<evidence type="ECO:0000256" key="14">
    <source>
        <dbReference type="ARBA" id="ARBA00023098"/>
    </source>
</evidence>
<evidence type="ECO:0000256" key="20">
    <source>
        <dbReference type="ARBA" id="ARBA00032253"/>
    </source>
</evidence>
<dbReference type="STRING" id="157687.HMPREF3180_01032"/>
<feature type="transmembrane region" description="Helical" evidence="24">
    <location>
        <begin position="91"/>
        <end position="110"/>
    </location>
</feature>
<evidence type="ECO:0000256" key="2">
    <source>
        <dbReference type="ARBA" id="ARBA00004651"/>
    </source>
</evidence>
<dbReference type="PATRIC" id="fig|157687.3.peg.1027"/>
<feature type="transmembrane region" description="Helical" evidence="24">
    <location>
        <begin position="236"/>
        <end position="257"/>
    </location>
</feature>
<dbReference type="OrthoDB" id="9799199at2"/>
<accession>A0A134AEW5</accession>
<evidence type="ECO:0000256" key="18">
    <source>
        <dbReference type="ARBA" id="ARBA00029893"/>
    </source>
</evidence>
<keyword evidence="17" id="KW-1208">Phospholipid metabolism</keyword>
<comment type="catalytic activity">
    <reaction evidence="1">
        <text>a 1,2-diacyl-sn-glycero-3-phosphate + CTP + H(+) = a CDP-1,2-diacyl-sn-glycerol + diphosphate</text>
        <dbReference type="Rhea" id="RHEA:16229"/>
        <dbReference type="ChEBI" id="CHEBI:15378"/>
        <dbReference type="ChEBI" id="CHEBI:33019"/>
        <dbReference type="ChEBI" id="CHEBI:37563"/>
        <dbReference type="ChEBI" id="CHEBI:58332"/>
        <dbReference type="ChEBI" id="CHEBI:58608"/>
        <dbReference type="EC" id="2.7.7.41"/>
    </reaction>
</comment>
<keyword evidence="13 24" id="KW-1133">Transmembrane helix</keyword>
<dbReference type="GO" id="GO:0016024">
    <property type="term" value="P:CDP-diacylglycerol biosynthetic process"/>
    <property type="evidence" value="ECO:0007669"/>
    <property type="project" value="TreeGrafter"/>
</dbReference>
<keyword evidence="8" id="KW-1003">Cell membrane</keyword>
<evidence type="ECO:0000256" key="13">
    <source>
        <dbReference type="ARBA" id="ARBA00022989"/>
    </source>
</evidence>
<protein>
    <recommendedName>
        <fullName evidence="7">Phosphatidate cytidylyltransferase</fullName>
        <ecNumber evidence="6">2.7.7.41</ecNumber>
    </recommendedName>
    <alternativeName>
        <fullName evidence="20">CDP-DAG synthase</fullName>
    </alternativeName>
    <alternativeName>
        <fullName evidence="22">CDP-DG synthase</fullName>
    </alternativeName>
    <alternativeName>
        <fullName evidence="18">CDP-diacylglycerol synthase</fullName>
    </alternativeName>
    <alternativeName>
        <fullName evidence="21">CDP-diglyceride pyrophosphorylase</fullName>
    </alternativeName>
    <alternativeName>
        <fullName evidence="23">CDP-diglyceride synthase</fullName>
    </alternativeName>
    <alternativeName>
        <fullName evidence="19">CTP:phosphatidate cytidylyltransferase</fullName>
    </alternativeName>
</protein>
<evidence type="ECO:0000256" key="24">
    <source>
        <dbReference type="SAM" id="Phobius"/>
    </source>
</evidence>
<keyword evidence="16" id="KW-0594">Phospholipid biosynthesis</keyword>
<keyword evidence="12 25" id="KW-0548">Nucleotidyltransferase</keyword>
<keyword evidence="14" id="KW-0443">Lipid metabolism</keyword>
<feature type="transmembrane region" description="Helical" evidence="24">
    <location>
        <begin position="52"/>
        <end position="71"/>
    </location>
</feature>
<dbReference type="PANTHER" id="PTHR46382">
    <property type="entry name" value="PHOSPHATIDATE CYTIDYLYLTRANSFERASE"/>
    <property type="match status" value="1"/>
</dbReference>
<comment type="pathway">
    <text evidence="4">Lipid metabolism.</text>
</comment>
<evidence type="ECO:0000256" key="16">
    <source>
        <dbReference type="ARBA" id="ARBA00023209"/>
    </source>
</evidence>
<dbReference type="Pfam" id="PF01148">
    <property type="entry name" value="CTP_transf_1"/>
    <property type="match status" value="1"/>
</dbReference>
<feature type="transmembrane region" description="Helical" evidence="24">
    <location>
        <begin position="5"/>
        <end position="20"/>
    </location>
</feature>
<evidence type="ECO:0000256" key="17">
    <source>
        <dbReference type="ARBA" id="ARBA00023264"/>
    </source>
</evidence>
<evidence type="ECO:0000256" key="15">
    <source>
        <dbReference type="ARBA" id="ARBA00023136"/>
    </source>
</evidence>
<evidence type="ECO:0000256" key="12">
    <source>
        <dbReference type="ARBA" id="ARBA00022695"/>
    </source>
</evidence>
<comment type="pathway">
    <text evidence="3">Phospholipid metabolism; CDP-diacylglycerol biosynthesis; CDP-diacylglycerol from sn-glycerol 3-phosphate: step 3/3.</text>
</comment>
<comment type="subcellular location">
    <subcellularLocation>
        <location evidence="2">Cell membrane</location>
        <topology evidence="2">Multi-pass membrane protein</topology>
    </subcellularLocation>
</comment>
<feature type="transmembrane region" description="Helical" evidence="24">
    <location>
        <begin position="122"/>
        <end position="143"/>
    </location>
</feature>
<evidence type="ECO:0000256" key="7">
    <source>
        <dbReference type="ARBA" id="ARBA00019373"/>
    </source>
</evidence>
<evidence type="ECO:0000313" key="25">
    <source>
        <dbReference type="EMBL" id="KXB66204.1"/>
    </source>
</evidence>
<sequence>MLSRLFIILLFVPFLLWIFLKGNLMFLVFTLVIIGISLFEFYKMLKDKGFEVASRIGMGLGLFLPVAIYFQENSKNIFSYFKFELFKQINFDMGGFIVFAIILLSLRQVFKVKIHNAMAEISYTLFGIIYVSYLFSHILLIKYEFPSGKILVVMTFMLIWACDISAYLVGMAIGGKIFRHRLAPKISPKKSIEGAIAGILGVFLVILSFDKIYLFIANFVCGISFLTKTCSVNYDYVAIGGLKAFILALAIGIFAELGDLVESKIKRELEVKDSGNLLLGHGGFLDRFDSALFVLPIVYYFMKYVAYL</sequence>
<dbReference type="AlphaFoldDB" id="A0A134AEW5"/>
<dbReference type="EC" id="2.7.7.41" evidence="6"/>
<keyword evidence="11 24" id="KW-0812">Transmembrane</keyword>
<dbReference type="RefSeq" id="WP_060917815.1">
    <property type="nucleotide sequence ID" value="NZ_KQ960066.1"/>
</dbReference>
<evidence type="ECO:0000256" key="21">
    <source>
        <dbReference type="ARBA" id="ARBA00032396"/>
    </source>
</evidence>
<evidence type="ECO:0000256" key="19">
    <source>
        <dbReference type="ARBA" id="ARBA00031825"/>
    </source>
</evidence>
<evidence type="ECO:0000256" key="3">
    <source>
        <dbReference type="ARBA" id="ARBA00005119"/>
    </source>
</evidence>
<evidence type="ECO:0000256" key="6">
    <source>
        <dbReference type="ARBA" id="ARBA00012487"/>
    </source>
</evidence>
<keyword evidence="26" id="KW-1185">Reference proteome</keyword>
<proteinExistence type="inferred from homology"/>
<evidence type="ECO:0000256" key="10">
    <source>
        <dbReference type="ARBA" id="ARBA00022679"/>
    </source>
</evidence>
<dbReference type="Proteomes" id="UP000070483">
    <property type="component" value="Unassembled WGS sequence"/>
</dbReference>
<dbReference type="PANTHER" id="PTHR46382:SF1">
    <property type="entry name" value="PHOSPHATIDATE CYTIDYLYLTRANSFERASE"/>
    <property type="match status" value="1"/>
</dbReference>
<organism evidence="25 26">
    <name type="scientific">Leptotrichia wadei</name>
    <dbReference type="NCBI Taxonomy" id="157687"/>
    <lineage>
        <taxon>Bacteria</taxon>
        <taxon>Fusobacteriati</taxon>
        <taxon>Fusobacteriota</taxon>
        <taxon>Fusobacteriia</taxon>
        <taxon>Fusobacteriales</taxon>
        <taxon>Leptotrichiaceae</taxon>
        <taxon>Leptotrichia</taxon>
    </lineage>
</organism>
<comment type="caution">
    <text evidence="25">The sequence shown here is derived from an EMBL/GenBank/DDBJ whole genome shotgun (WGS) entry which is preliminary data.</text>
</comment>
<dbReference type="GO" id="GO:0004605">
    <property type="term" value="F:phosphatidate cytidylyltransferase activity"/>
    <property type="evidence" value="ECO:0007669"/>
    <property type="project" value="UniProtKB-EC"/>
</dbReference>
<gene>
    <name evidence="25" type="ORF">HMPREF3180_01032</name>
</gene>
<evidence type="ECO:0000256" key="5">
    <source>
        <dbReference type="ARBA" id="ARBA00010185"/>
    </source>
</evidence>
<evidence type="ECO:0000256" key="4">
    <source>
        <dbReference type="ARBA" id="ARBA00005189"/>
    </source>
</evidence>
<keyword evidence="9" id="KW-0444">Lipid biosynthesis</keyword>
<name>A0A134AEW5_9FUSO</name>
<dbReference type="GO" id="GO:0005886">
    <property type="term" value="C:plasma membrane"/>
    <property type="evidence" value="ECO:0007669"/>
    <property type="project" value="UniProtKB-SubCell"/>
</dbReference>
<comment type="similarity">
    <text evidence="5">Belongs to the CDS family.</text>
</comment>
<feature type="transmembrane region" description="Helical" evidence="24">
    <location>
        <begin position="149"/>
        <end position="173"/>
    </location>
</feature>
<evidence type="ECO:0000256" key="23">
    <source>
        <dbReference type="ARBA" id="ARBA00033406"/>
    </source>
</evidence>
<evidence type="ECO:0000256" key="11">
    <source>
        <dbReference type="ARBA" id="ARBA00022692"/>
    </source>
</evidence>
<evidence type="ECO:0000256" key="8">
    <source>
        <dbReference type="ARBA" id="ARBA00022475"/>
    </source>
</evidence>
<evidence type="ECO:0000256" key="22">
    <source>
        <dbReference type="ARBA" id="ARBA00032743"/>
    </source>
</evidence>
<evidence type="ECO:0000256" key="1">
    <source>
        <dbReference type="ARBA" id="ARBA00001698"/>
    </source>
</evidence>
<keyword evidence="15 24" id="KW-0472">Membrane</keyword>
<reference evidence="26" key="1">
    <citation type="submission" date="2016-01" db="EMBL/GenBank/DDBJ databases">
        <authorList>
            <person name="Mitreva M."/>
            <person name="Pepin K.H."/>
            <person name="Mihindukulasuriya K.A."/>
            <person name="Fulton R."/>
            <person name="Fronick C."/>
            <person name="O'Laughlin M."/>
            <person name="Miner T."/>
            <person name="Herter B."/>
            <person name="Rosa B.A."/>
            <person name="Cordes M."/>
            <person name="Tomlinson C."/>
            <person name="Wollam A."/>
            <person name="Palsikar V.B."/>
            <person name="Mardis E.R."/>
            <person name="Wilson R.K."/>
        </authorList>
    </citation>
    <scope>NUCLEOTIDE SEQUENCE [LARGE SCALE GENOMIC DNA]</scope>
    <source>
        <strain evidence="26">KA00185</strain>
    </source>
</reference>
<evidence type="ECO:0000313" key="26">
    <source>
        <dbReference type="Proteomes" id="UP000070483"/>
    </source>
</evidence>
<dbReference type="EMBL" id="LSDD01000081">
    <property type="protein sequence ID" value="KXB66204.1"/>
    <property type="molecule type" value="Genomic_DNA"/>
</dbReference>
<keyword evidence="10 25" id="KW-0808">Transferase</keyword>
<evidence type="ECO:0000256" key="9">
    <source>
        <dbReference type="ARBA" id="ARBA00022516"/>
    </source>
</evidence>